<protein>
    <submittedName>
        <fullName evidence="2">Uncharacterized protein</fullName>
    </submittedName>
</protein>
<evidence type="ECO:0000313" key="3">
    <source>
        <dbReference type="Proteomes" id="UP000182798"/>
    </source>
</evidence>
<comment type="caution">
    <text evidence="2">The sequence shown here is derived from an EMBL/GenBank/DDBJ whole genome shotgun (WGS) entry which is preliminary data.</text>
</comment>
<sequence length="93" mass="10863">MNILLNHNTPHNLTTLAFLLTTIGYSARGFFTARFHFNAILFGIRTFVFSVTNFSVHHHTYIFSIKYFPCKKTMQNSNPTKIFPKFNKTFILI</sequence>
<feature type="transmembrane region" description="Helical" evidence="1">
    <location>
        <begin position="12"/>
        <end position="31"/>
    </location>
</feature>
<keyword evidence="1" id="KW-0812">Transmembrane</keyword>
<dbReference type="RefSeq" id="WP_071564791.1">
    <property type="nucleotide sequence ID" value="NZ_MIQH01000730.1"/>
</dbReference>
<name>A0A1J5UEE6_9GAMM</name>
<reference evidence="3" key="1">
    <citation type="submission" date="2016-09" db="EMBL/GenBank/DDBJ databases">
        <title>Genome Sequence of Bathymodiolus thermophilus sulfur-oxidizing gill endosymbiont.</title>
        <authorList>
            <person name="Ponnudurai R."/>
            <person name="Kleiner M."/>
            <person name="Sayavedra L."/>
            <person name="Thuermer A."/>
            <person name="Felbeck H."/>
            <person name="Schlueter R."/>
            <person name="Schweder T."/>
            <person name="Markert S."/>
        </authorList>
    </citation>
    <scope>NUCLEOTIDE SEQUENCE [LARGE SCALE GENOMIC DNA]</scope>
    <source>
        <strain evidence="3">BAT/CrabSpa'14</strain>
    </source>
</reference>
<dbReference type="EMBL" id="MIQH01000730">
    <property type="protein sequence ID" value="OIR24293.1"/>
    <property type="molecule type" value="Genomic_DNA"/>
</dbReference>
<evidence type="ECO:0000256" key="1">
    <source>
        <dbReference type="SAM" id="Phobius"/>
    </source>
</evidence>
<dbReference type="AlphaFoldDB" id="A0A1J5UEE6"/>
<dbReference type="Proteomes" id="UP000182798">
    <property type="component" value="Unassembled WGS sequence"/>
</dbReference>
<gene>
    <name evidence="2" type="ORF">BGC33_10030</name>
</gene>
<proteinExistence type="predicted"/>
<keyword evidence="1" id="KW-1133">Transmembrane helix</keyword>
<accession>A0A1J5UEE6</accession>
<keyword evidence="1" id="KW-0472">Membrane</keyword>
<evidence type="ECO:0000313" key="2">
    <source>
        <dbReference type="EMBL" id="OIR24293.1"/>
    </source>
</evidence>
<organism evidence="2 3">
    <name type="scientific">Bathymodiolus thermophilus thioautotrophic gill symbiont</name>
    <dbReference type="NCBI Taxonomy" id="2360"/>
    <lineage>
        <taxon>Bacteria</taxon>
        <taxon>Pseudomonadati</taxon>
        <taxon>Pseudomonadota</taxon>
        <taxon>Gammaproteobacteria</taxon>
        <taxon>sulfur-oxidizing symbionts</taxon>
    </lineage>
</organism>